<dbReference type="InterPro" id="IPR036397">
    <property type="entry name" value="RNaseH_sf"/>
</dbReference>
<proteinExistence type="predicted"/>
<protein>
    <submittedName>
        <fullName evidence="1">Uncharacterized protein</fullName>
    </submittedName>
</protein>
<dbReference type="Ensembl" id="ENSPNYT00000006686.1">
    <property type="protein sequence ID" value="ENSPNYP00000006523.1"/>
    <property type="gene ID" value="ENSPNYG00000005025.1"/>
</dbReference>
<name>A0A3B4F9A0_9CICH</name>
<dbReference type="Gene3D" id="3.30.420.10">
    <property type="entry name" value="Ribonuclease H-like superfamily/Ribonuclease H"/>
    <property type="match status" value="1"/>
</dbReference>
<organism evidence="1">
    <name type="scientific">Pundamilia nyererei</name>
    <dbReference type="NCBI Taxonomy" id="303518"/>
    <lineage>
        <taxon>Eukaryota</taxon>
        <taxon>Metazoa</taxon>
        <taxon>Chordata</taxon>
        <taxon>Craniata</taxon>
        <taxon>Vertebrata</taxon>
        <taxon>Euteleostomi</taxon>
        <taxon>Actinopterygii</taxon>
        <taxon>Neopterygii</taxon>
        <taxon>Teleostei</taxon>
        <taxon>Neoteleostei</taxon>
        <taxon>Acanthomorphata</taxon>
        <taxon>Ovalentaria</taxon>
        <taxon>Cichlomorphae</taxon>
        <taxon>Cichliformes</taxon>
        <taxon>Cichlidae</taxon>
        <taxon>African cichlids</taxon>
        <taxon>Pseudocrenilabrinae</taxon>
        <taxon>Haplochromini</taxon>
        <taxon>Pundamilia</taxon>
    </lineage>
</organism>
<dbReference type="AlphaFoldDB" id="A0A3B4F9A0"/>
<dbReference type="GeneTree" id="ENSGT00940000178096"/>
<dbReference type="GO" id="GO:0003676">
    <property type="term" value="F:nucleic acid binding"/>
    <property type="evidence" value="ECO:0007669"/>
    <property type="project" value="InterPro"/>
</dbReference>
<accession>A0A3B4F9A0</accession>
<sequence>MPPSHIQLLPWPAFIPDMSPTKNAWNLLGGHVHQRQPQSMTTAQLQYALIQDWRAILQQQSQTLVQTMCRQVNASITPRGVMWLQFQTLHNLCISDHKYSLN</sequence>
<evidence type="ECO:0000313" key="1">
    <source>
        <dbReference type="Ensembl" id="ENSPNYP00000006523.1"/>
    </source>
</evidence>
<reference evidence="1" key="1">
    <citation type="submission" date="2023-09" db="UniProtKB">
        <authorList>
            <consortium name="Ensembl"/>
        </authorList>
    </citation>
    <scope>IDENTIFICATION</scope>
</reference>